<feature type="compositionally biased region" description="Polar residues" evidence="5">
    <location>
        <begin position="15"/>
        <end position="29"/>
    </location>
</feature>
<keyword evidence="4" id="KW-0460">Magnesium</keyword>
<dbReference type="GO" id="GO:0031123">
    <property type="term" value="P:RNA 3'-end processing"/>
    <property type="evidence" value="ECO:0007669"/>
    <property type="project" value="TreeGrafter"/>
</dbReference>
<comment type="similarity">
    <text evidence="1">Belongs to the DNA polymerase type-B-like family.</text>
</comment>
<dbReference type="SUPFAM" id="SSF81631">
    <property type="entry name" value="PAP/OAS1 substrate-binding domain"/>
    <property type="match status" value="1"/>
</dbReference>
<dbReference type="InterPro" id="IPR054708">
    <property type="entry name" value="MTPAP-like_central"/>
</dbReference>
<feature type="compositionally biased region" description="Low complexity" evidence="5">
    <location>
        <begin position="677"/>
        <end position="698"/>
    </location>
</feature>
<dbReference type="Gene3D" id="1.10.1410.10">
    <property type="match status" value="1"/>
</dbReference>
<dbReference type="InterPro" id="IPR043519">
    <property type="entry name" value="NT_sf"/>
</dbReference>
<feature type="domain" description="Poly(A) RNA polymerase mitochondrial-like central palm" evidence="7">
    <location>
        <begin position="201"/>
        <end position="337"/>
    </location>
</feature>
<dbReference type="InterPro" id="IPR002058">
    <property type="entry name" value="PAP_assoc"/>
</dbReference>
<dbReference type="Pfam" id="PF22600">
    <property type="entry name" value="MTPAP-like_central"/>
    <property type="match status" value="1"/>
</dbReference>
<feature type="region of interest" description="Disordered" evidence="5">
    <location>
        <begin position="1"/>
        <end position="149"/>
    </location>
</feature>
<dbReference type="GO" id="GO:0005730">
    <property type="term" value="C:nucleolus"/>
    <property type="evidence" value="ECO:0007669"/>
    <property type="project" value="TreeGrafter"/>
</dbReference>
<dbReference type="PANTHER" id="PTHR23092">
    <property type="entry name" value="POLY(A) RNA POLYMERASE"/>
    <property type="match status" value="1"/>
</dbReference>
<gene>
    <name evidence="8" type="ORF">NliqN6_5644</name>
</gene>
<dbReference type="GO" id="GO:0003729">
    <property type="term" value="F:mRNA binding"/>
    <property type="evidence" value="ECO:0007669"/>
    <property type="project" value="TreeGrafter"/>
</dbReference>
<sequence length="891" mass="98483">MPKKSTGAKSGPSEGIQQAPTVPSVSGLANPSEAATVLSKSARKRRNKREAEANEPLPEASGKKSRKSKKKAKLAAAASAAEGAAGANGKSAGQDSKKKKSKHKRGKDGRKDGSESSTSKKSKKDETPKPSPLNNAVQGNGSRPSGAKIIGTGHFVADSLPQNSRKRKFDRMAQSQIGGRAVSPWCADIEWFSASNMTQLLNDEILACSAWISPTFEEHEVRTLMISKVRRIIKQVERDAEVYAFGSHETKLYLPGGDIDIVVDSSTVYARTPQKFFYALIAQLLREGICHESEIGKVFHARVPIIKIKTIEGGIKIDISLYNTNGVKAGEVVKQYLDALPAARPLVLLVKAYMWRLGKNEVFTGGMGSYSTICLAISFLQVSVRLSYDFRSIEGEIRSQQHPKIRNNEIDPMKNLGILLIEFFELYGLVFNWEDLGISIREGGSYFDKRDRNWYKSGFQPNFAIEDPQDQLNDISKGTYDTLAILESFRTAYETLRDNIETRAEELRSWQTSSRNGVRNAHHRNWLDDDGAFMPQRLSLLRGVIGFDESTLRHRAGLGRLYHTQELHRQLRVPFVKPPMTATQAQSTQPPAQRVPTSDKFIVDLLPATGHHRRFGGAKDTVQAIHMDESDPEDVGQRDRNAEPYFDSDSDVSEVPKVKRSKPNQSIPSHRRIQTPSGSASSSTSSDSSGSDSRSVIEVSDEDSEEESTRYRVGKKRQPVKGSKEAEMGLGSGDASDSANVIDLDEDSDGVEIVNEKSKVVSSEAPVIHFSETTSRSSGIKPDDRHSFKPSDIIRQGRSAAPKPRHRIPSPTSDASEERVSPPNKRSKPSRSSRQQFWQSKSGVETGSSRRDQDGDQSARFENDWEEDLDRARKDAAGRDPVAANDDFVSL</sequence>
<accession>A0A8H3TY34</accession>
<dbReference type="Proteomes" id="UP000620104">
    <property type="component" value="Unassembled WGS sequence"/>
</dbReference>
<evidence type="ECO:0000256" key="1">
    <source>
        <dbReference type="ARBA" id="ARBA00008593"/>
    </source>
</evidence>
<evidence type="ECO:0000313" key="9">
    <source>
        <dbReference type="Proteomes" id="UP000620104"/>
    </source>
</evidence>
<keyword evidence="9" id="KW-1185">Reference proteome</keyword>
<evidence type="ECO:0000256" key="4">
    <source>
        <dbReference type="ARBA" id="ARBA00022842"/>
    </source>
</evidence>
<proteinExistence type="inferred from homology"/>
<feature type="compositionally biased region" description="Polar residues" evidence="5">
    <location>
        <begin position="132"/>
        <end position="143"/>
    </location>
</feature>
<feature type="region of interest" description="Disordered" evidence="5">
    <location>
        <begin position="628"/>
        <end position="741"/>
    </location>
</feature>
<evidence type="ECO:0000313" key="8">
    <source>
        <dbReference type="EMBL" id="GHJ89242.1"/>
    </source>
</evidence>
<evidence type="ECO:0000259" key="7">
    <source>
        <dbReference type="Pfam" id="PF22600"/>
    </source>
</evidence>
<dbReference type="OrthoDB" id="273917at2759"/>
<feature type="compositionally biased region" description="Low complexity" evidence="5">
    <location>
        <begin position="74"/>
        <end position="94"/>
    </location>
</feature>
<name>A0A8H3TY34_9TREE</name>
<feature type="compositionally biased region" description="Basic residues" evidence="5">
    <location>
        <begin position="97"/>
        <end position="108"/>
    </location>
</feature>
<dbReference type="GO" id="GO:0031499">
    <property type="term" value="C:TRAMP complex"/>
    <property type="evidence" value="ECO:0007669"/>
    <property type="project" value="TreeGrafter"/>
</dbReference>
<feature type="compositionally biased region" description="Basic residues" evidence="5">
    <location>
        <begin position="63"/>
        <end position="73"/>
    </location>
</feature>
<dbReference type="EMBL" id="BLZA01000040">
    <property type="protein sequence ID" value="GHJ89242.1"/>
    <property type="molecule type" value="Genomic_DNA"/>
</dbReference>
<dbReference type="EC" id="2.7.7.19" evidence="2"/>
<feature type="domain" description="PAP-associated" evidence="6">
    <location>
        <begin position="415"/>
        <end position="471"/>
    </location>
</feature>
<dbReference type="SUPFAM" id="SSF81301">
    <property type="entry name" value="Nucleotidyltransferase"/>
    <property type="match status" value="1"/>
</dbReference>
<evidence type="ECO:0000259" key="6">
    <source>
        <dbReference type="Pfam" id="PF03828"/>
    </source>
</evidence>
<feature type="compositionally biased region" description="Basic and acidic residues" evidence="5">
    <location>
        <begin position="848"/>
        <end position="863"/>
    </location>
</feature>
<feature type="compositionally biased region" description="Polar residues" evidence="5">
    <location>
        <begin position="835"/>
        <end position="847"/>
    </location>
</feature>
<feature type="region of interest" description="Disordered" evidence="5">
    <location>
        <begin position="755"/>
        <end position="891"/>
    </location>
</feature>
<protein>
    <recommendedName>
        <fullName evidence="2">polynucleotide adenylyltransferase</fullName>
        <ecNumber evidence="2">2.7.7.19</ecNumber>
    </recommendedName>
</protein>
<reference evidence="8" key="1">
    <citation type="submission" date="2020-07" db="EMBL/GenBank/DDBJ databases">
        <title>Draft Genome Sequence of a Deep-Sea Yeast, Naganishia (Cryptococcus) liquefaciens strain N6.</title>
        <authorList>
            <person name="Han Y.W."/>
            <person name="Kajitani R."/>
            <person name="Morimoto H."/>
            <person name="Parhat M."/>
            <person name="Tsubouchi H."/>
            <person name="Bakenova O."/>
            <person name="Ogata M."/>
            <person name="Argunhan B."/>
            <person name="Aoki R."/>
            <person name="Kajiwara S."/>
            <person name="Itoh T."/>
            <person name="Iwasaki H."/>
        </authorList>
    </citation>
    <scope>NUCLEOTIDE SEQUENCE</scope>
    <source>
        <strain evidence="8">N6</strain>
    </source>
</reference>
<dbReference type="PANTHER" id="PTHR23092:SF15">
    <property type="entry name" value="INACTIVE NON-CANONICAL POLY(A) RNA POLYMERASE PROTEIN TRF4-2-RELATED"/>
    <property type="match status" value="1"/>
</dbReference>
<dbReference type="GO" id="GO:0010605">
    <property type="term" value="P:negative regulation of macromolecule metabolic process"/>
    <property type="evidence" value="ECO:0007669"/>
    <property type="project" value="UniProtKB-ARBA"/>
</dbReference>
<dbReference type="Gene3D" id="3.30.460.10">
    <property type="entry name" value="Beta Polymerase, domain 2"/>
    <property type="match status" value="1"/>
</dbReference>
<dbReference type="AlphaFoldDB" id="A0A8H3TY34"/>
<keyword evidence="3" id="KW-0479">Metal-binding</keyword>
<dbReference type="CDD" id="cd05402">
    <property type="entry name" value="NT_PAP_TUTase"/>
    <property type="match status" value="1"/>
</dbReference>
<comment type="caution">
    <text evidence="8">The sequence shown here is derived from an EMBL/GenBank/DDBJ whole genome shotgun (WGS) entry which is preliminary data.</text>
</comment>
<evidence type="ECO:0000256" key="3">
    <source>
        <dbReference type="ARBA" id="ARBA00022723"/>
    </source>
</evidence>
<dbReference type="GO" id="GO:1990817">
    <property type="term" value="F:poly(A) RNA polymerase activity"/>
    <property type="evidence" value="ECO:0007669"/>
    <property type="project" value="UniProtKB-EC"/>
</dbReference>
<dbReference type="GO" id="GO:0043634">
    <property type="term" value="P:polyadenylation-dependent ncRNA catabolic process"/>
    <property type="evidence" value="ECO:0007669"/>
    <property type="project" value="TreeGrafter"/>
</dbReference>
<dbReference type="Pfam" id="PF03828">
    <property type="entry name" value="PAP_assoc"/>
    <property type="match status" value="1"/>
</dbReference>
<evidence type="ECO:0000256" key="5">
    <source>
        <dbReference type="SAM" id="MobiDB-lite"/>
    </source>
</evidence>
<organism evidence="8 9">
    <name type="scientific">Naganishia liquefaciens</name>
    <dbReference type="NCBI Taxonomy" id="104408"/>
    <lineage>
        <taxon>Eukaryota</taxon>
        <taxon>Fungi</taxon>
        <taxon>Dikarya</taxon>
        <taxon>Basidiomycota</taxon>
        <taxon>Agaricomycotina</taxon>
        <taxon>Tremellomycetes</taxon>
        <taxon>Filobasidiales</taxon>
        <taxon>Filobasidiaceae</taxon>
        <taxon>Naganishia</taxon>
    </lineage>
</organism>
<evidence type="ECO:0000256" key="2">
    <source>
        <dbReference type="ARBA" id="ARBA00012388"/>
    </source>
</evidence>
<dbReference type="InterPro" id="IPR045862">
    <property type="entry name" value="Trf4-like"/>
</dbReference>
<dbReference type="GO" id="GO:0046872">
    <property type="term" value="F:metal ion binding"/>
    <property type="evidence" value="ECO:0007669"/>
    <property type="project" value="UniProtKB-KW"/>
</dbReference>